<keyword evidence="4 8" id="KW-0406">Ion transport</keyword>
<dbReference type="SUPFAM" id="SSF47928">
    <property type="entry name" value="N-terminal domain of the delta subunit of the F1F0-ATP synthase"/>
    <property type="match status" value="1"/>
</dbReference>
<reference evidence="9" key="1">
    <citation type="submission" date="2022-06" db="EMBL/GenBank/DDBJ databases">
        <title>New cyanobacteria of genus Symplocastrum in benthos of Lake Baikal.</title>
        <authorList>
            <person name="Sorokovikova E."/>
            <person name="Tikhonova I."/>
            <person name="Krasnopeev A."/>
            <person name="Evseev P."/>
            <person name="Gladkikh A."/>
            <person name="Belykh O."/>
        </authorList>
    </citation>
    <scope>NUCLEOTIDE SEQUENCE</scope>
    <source>
        <strain evidence="9">BBK-W-15</strain>
    </source>
</reference>
<accession>A0AAE3KP48</accession>
<dbReference type="Gene3D" id="1.10.520.20">
    <property type="entry name" value="N-terminal domain of the delta subunit of the F1F0-ATP synthase"/>
    <property type="match status" value="1"/>
</dbReference>
<dbReference type="Pfam" id="PF00213">
    <property type="entry name" value="OSCP"/>
    <property type="match status" value="1"/>
</dbReference>
<comment type="function">
    <text evidence="8">This protein is part of the stalk that links CF(0) to CF(1). It either transmits conformational changes from CF(0) to CF(1) or is implicated in proton conduction.</text>
</comment>
<organism evidence="9 10">
    <name type="scientific">Limnofasciculus baicalensis BBK-W-15</name>
    <dbReference type="NCBI Taxonomy" id="2699891"/>
    <lineage>
        <taxon>Bacteria</taxon>
        <taxon>Bacillati</taxon>
        <taxon>Cyanobacteriota</taxon>
        <taxon>Cyanophyceae</taxon>
        <taxon>Coleofasciculales</taxon>
        <taxon>Coleofasciculaceae</taxon>
        <taxon>Limnofasciculus</taxon>
        <taxon>Limnofasciculus baicalensis</taxon>
    </lineage>
</organism>
<dbReference type="HAMAP" id="MF_01416">
    <property type="entry name" value="ATP_synth_delta_bact"/>
    <property type="match status" value="1"/>
</dbReference>
<keyword evidence="3 8" id="KW-0375">Hydrogen ion transport</keyword>
<dbReference type="PRINTS" id="PR00125">
    <property type="entry name" value="ATPASEDELTA"/>
</dbReference>
<evidence type="ECO:0000256" key="8">
    <source>
        <dbReference type="HAMAP-Rule" id="MF_01416"/>
    </source>
</evidence>
<proteinExistence type="inferred from homology"/>
<sequence>MKGSLLSAGIVEPYAQALMDLSQANNLTQQFGEEVASLLNLLSQSPELQQFLASPVVKAEDKEGILQRIAGEQVHPYIMNFLKILVNRGRIQFLEPICQQYRTLLNKLNQVVVAEVTSAVPLNESQEQAIREQVIGISGAQNVEIETRIEPDLIGGVIIKVGSQIIDSSLRGQLRRISIRLNSAA</sequence>
<dbReference type="RefSeq" id="WP_254013934.1">
    <property type="nucleotide sequence ID" value="NZ_JAMZMM010000293.1"/>
</dbReference>
<evidence type="ECO:0000256" key="4">
    <source>
        <dbReference type="ARBA" id="ARBA00023065"/>
    </source>
</evidence>
<keyword evidence="6 8" id="KW-0139">CF(1)</keyword>
<keyword evidence="5 8" id="KW-0472">Membrane</keyword>
<dbReference type="Proteomes" id="UP001204953">
    <property type="component" value="Unassembled WGS sequence"/>
</dbReference>
<evidence type="ECO:0000313" key="9">
    <source>
        <dbReference type="EMBL" id="MCP2731190.1"/>
    </source>
</evidence>
<dbReference type="InterPro" id="IPR000711">
    <property type="entry name" value="ATPase_OSCP/dsu"/>
</dbReference>
<dbReference type="InterPro" id="IPR026015">
    <property type="entry name" value="ATP_synth_OSCP/delta_N_sf"/>
</dbReference>
<keyword evidence="7 8" id="KW-0066">ATP synthesis</keyword>
<dbReference type="PROSITE" id="PS00389">
    <property type="entry name" value="ATPASE_DELTA"/>
    <property type="match status" value="1"/>
</dbReference>
<comment type="function">
    <text evidence="8">F(1)F(0) ATP synthase produces ATP from ADP in the presence of a proton or sodium gradient. F-type ATPases consist of two structural domains, F(1) containing the extramembraneous catalytic core and F(0) containing the membrane proton channel, linked together by a central stalk and a peripheral stalk. During catalysis, ATP synthesis in the catalytic domain of F(1) is coupled via a rotary mechanism of the central stalk subunits to proton translocation.</text>
</comment>
<keyword evidence="10" id="KW-1185">Reference proteome</keyword>
<gene>
    <name evidence="8 9" type="primary">atpH</name>
    <name evidence="8" type="synonym">atpD</name>
    <name evidence="9" type="ORF">NJ959_22460</name>
</gene>
<protein>
    <recommendedName>
        <fullName evidence="8">ATP synthase subunit delta</fullName>
    </recommendedName>
    <alternativeName>
        <fullName evidence="8">ATP synthase F(1) sector subunit delta</fullName>
    </alternativeName>
    <alternativeName>
        <fullName evidence="8">F-type ATPase subunit delta</fullName>
        <shortName evidence="8">F-ATPase subunit delta</shortName>
    </alternativeName>
</protein>
<evidence type="ECO:0000313" key="10">
    <source>
        <dbReference type="Proteomes" id="UP001204953"/>
    </source>
</evidence>
<dbReference type="EMBL" id="JAMZMM010000293">
    <property type="protein sequence ID" value="MCP2731190.1"/>
    <property type="molecule type" value="Genomic_DNA"/>
</dbReference>
<evidence type="ECO:0000256" key="7">
    <source>
        <dbReference type="ARBA" id="ARBA00023310"/>
    </source>
</evidence>
<keyword evidence="8" id="KW-0793">Thylakoid</keyword>
<evidence type="ECO:0000256" key="2">
    <source>
        <dbReference type="ARBA" id="ARBA00022448"/>
    </source>
</evidence>
<comment type="similarity">
    <text evidence="8">Belongs to the ATPase delta chain family.</text>
</comment>
<evidence type="ECO:0000256" key="6">
    <source>
        <dbReference type="ARBA" id="ARBA00023196"/>
    </source>
</evidence>
<dbReference type="NCBIfam" id="TIGR01145">
    <property type="entry name" value="ATP_synt_delta"/>
    <property type="match status" value="1"/>
</dbReference>
<dbReference type="InterPro" id="IPR020781">
    <property type="entry name" value="ATPase_OSCP/d_CS"/>
</dbReference>
<dbReference type="GO" id="GO:0045259">
    <property type="term" value="C:proton-transporting ATP synthase complex"/>
    <property type="evidence" value="ECO:0007669"/>
    <property type="project" value="UniProtKB-KW"/>
</dbReference>
<keyword evidence="2 8" id="KW-0813">Transport</keyword>
<dbReference type="GO" id="GO:0031676">
    <property type="term" value="C:plasma membrane-derived thylakoid membrane"/>
    <property type="evidence" value="ECO:0007669"/>
    <property type="project" value="UniProtKB-SubCell"/>
</dbReference>
<dbReference type="PANTHER" id="PTHR11910">
    <property type="entry name" value="ATP SYNTHASE DELTA CHAIN"/>
    <property type="match status" value="1"/>
</dbReference>
<evidence type="ECO:0000256" key="3">
    <source>
        <dbReference type="ARBA" id="ARBA00022781"/>
    </source>
</evidence>
<dbReference type="GO" id="GO:0046933">
    <property type="term" value="F:proton-transporting ATP synthase activity, rotational mechanism"/>
    <property type="evidence" value="ECO:0007669"/>
    <property type="project" value="UniProtKB-UniRule"/>
</dbReference>
<dbReference type="AlphaFoldDB" id="A0AAE3KP48"/>
<name>A0AAE3KP48_9CYAN</name>
<comment type="caution">
    <text evidence="9">The sequence shown here is derived from an EMBL/GenBank/DDBJ whole genome shotgun (WGS) entry which is preliminary data.</text>
</comment>
<evidence type="ECO:0000256" key="1">
    <source>
        <dbReference type="ARBA" id="ARBA00004370"/>
    </source>
</evidence>
<dbReference type="NCBIfam" id="NF004402">
    <property type="entry name" value="PRK05758.2-2"/>
    <property type="match status" value="1"/>
</dbReference>
<evidence type="ECO:0000256" key="5">
    <source>
        <dbReference type="ARBA" id="ARBA00023136"/>
    </source>
</evidence>
<comment type="subcellular location">
    <subcellularLocation>
        <location evidence="8">Cellular thylakoid membrane</location>
        <topology evidence="8">Peripheral membrane protein</topology>
    </subcellularLocation>
    <subcellularLocation>
        <location evidence="1">Membrane</location>
    </subcellularLocation>
</comment>